<dbReference type="InterPro" id="IPR013656">
    <property type="entry name" value="PAS_4"/>
</dbReference>
<protein>
    <submittedName>
        <fullName evidence="7">PAS sensor protein</fullName>
    </submittedName>
</protein>
<dbReference type="PANTHER" id="PTHR35936">
    <property type="entry name" value="MEMBRANE-BOUND LYTIC MUREIN TRANSGLYCOSYLASE F"/>
    <property type="match status" value="1"/>
</dbReference>
<dbReference type="InterPro" id="IPR001638">
    <property type="entry name" value="Solute-binding_3/MltF_N"/>
</dbReference>
<evidence type="ECO:0000259" key="6">
    <source>
        <dbReference type="SMART" id="SM00062"/>
    </source>
</evidence>
<evidence type="ECO:0000256" key="2">
    <source>
        <dbReference type="ARBA" id="ARBA00022729"/>
    </source>
</evidence>
<comment type="similarity">
    <text evidence="1">Belongs to the bacterial solute-binding protein 3 family.</text>
</comment>
<dbReference type="Pfam" id="PF08448">
    <property type="entry name" value="PAS_4"/>
    <property type="match status" value="1"/>
</dbReference>
<gene>
    <name evidence="7" type="ORF">CJF39_05215</name>
</gene>
<dbReference type="PANTHER" id="PTHR35936:SF19">
    <property type="entry name" value="AMINO-ACID-BINDING PROTEIN YXEM-RELATED"/>
    <property type="match status" value="1"/>
</dbReference>
<keyword evidence="4" id="KW-0418">Kinase</keyword>
<dbReference type="Proteomes" id="UP000215788">
    <property type="component" value="Unassembled WGS sequence"/>
</dbReference>
<reference evidence="7 8" key="1">
    <citation type="submission" date="2017-08" db="EMBL/GenBank/DDBJ databases">
        <title>Genomic and metabolic characterisation of spoilage-associated Pseudomonas species.</title>
        <authorList>
            <person name="Stanborough T."/>
            <person name="Fegan N."/>
            <person name="Powell S.M."/>
            <person name="Singh T."/>
            <person name="Tamplin M.L."/>
            <person name="Chandry P.S."/>
        </authorList>
    </citation>
    <scope>NUCLEOTIDE SEQUENCE [LARGE SCALE GENOMIC DNA]</scope>
    <source>
        <strain evidence="7 8">L1802</strain>
    </source>
</reference>
<dbReference type="GO" id="GO:0005524">
    <property type="term" value="F:ATP binding"/>
    <property type="evidence" value="ECO:0007669"/>
    <property type="project" value="UniProtKB-KW"/>
</dbReference>
<evidence type="ECO:0000313" key="8">
    <source>
        <dbReference type="Proteomes" id="UP000215788"/>
    </source>
</evidence>
<keyword evidence="3" id="KW-0547">Nucleotide-binding</keyword>
<dbReference type="GO" id="GO:0005886">
    <property type="term" value="C:plasma membrane"/>
    <property type="evidence" value="ECO:0007669"/>
    <property type="project" value="UniProtKB-SubCell"/>
</dbReference>
<keyword evidence="4" id="KW-0808">Transferase</keyword>
<evidence type="ECO:0000256" key="3">
    <source>
        <dbReference type="ARBA" id="ARBA00022741"/>
    </source>
</evidence>
<evidence type="ECO:0000256" key="5">
    <source>
        <dbReference type="SAM" id="Phobius"/>
    </source>
</evidence>
<comment type="caution">
    <text evidence="7">The sequence shown here is derived from an EMBL/GenBank/DDBJ whole genome shotgun (WGS) entry which is preliminary data.</text>
</comment>
<feature type="transmembrane region" description="Helical" evidence="5">
    <location>
        <begin position="537"/>
        <end position="555"/>
    </location>
</feature>
<organism evidence="7 8">
    <name type="scientific">Pseudomonas lundensis</name>
    <dbReference type="NCBI Taxonomy" id="86185"/>
    <lineage>
        <taxon>Bacteria</taxon>
        <taxon>Pseudomonadati</taxon>
        <taxon>Pseudomonadota</taxon>
        <taxon>Gammaproteobacteria</taxon>
        <taxon>Pseudomonadales</taxon>
        <taxon>Pseudomonadaceae</taxon>
        <taxon>Pseudomonas</taxon>
    </lineage>
</organism>
<dbReference type="AlphaFoldDB" id="A0A266NDJ0"/>
<dbReference type="InterPro" id="IPR035965">
    <property type="entry name" value="PAS-like_dom_sf"/>
</dbReference>
<dbReference type="SUPFAM" id="SSF53850">
    <property type="entry name" value="Periplasmic binding protein-like II"/>
    <property type="match status" value="2"/>
</dbReference>
<sequence>MSRTLQAFESWIYAVLVIGLLSFMQTVDAAHGLPFKLPPSFASFKPLRLDSEEKRWLQEHGKLRVGITIDDYEPIDITNDRNRYQGISADYLSIIRDKLGAEVEVLGYRKRDQAVAELLAGKIDVLTSASGFERGIEGIEFSQHYMVDQPVIVGRDSESESIVEWAGKKIGFVDGYIDIQAAHAFYPDSEIIITPNMHSAMEALIEGDIDAFIGNEIIVQAFKSIRPFSRLRIIDDSAIPVSGFAFATRLADRQLTYLINQVLDSVDDTLSELILSRWTHGLEGSIAQQHIDLLPNEREWIKANPVVTVVSQQFPLYTFKNAVGEWEGLSIDILARISRMTGLQFVHEESFSTAQTLSLLKSGQGQMNATLSISPERKAFLNFTYSYGGAPWVFIVRTHDSRLGSLEQLSGKVLALPARHALEAMIRREHPEVEIRTVASFDQARSLVEKGEADATIQSETQAYLYPPGRLKVGRTVDGRWSADTFSVHVKHPELLSIVNKALEAMTMTEIRTLRSKWLGGVGKAPFVEGSFYHSPWLYVPVTALLVAGLVLFLCNRRLHKQIRLGQAREAQLREGIHFQRRYLDGIPSPIFVVGVKGELVTCNRSYEERLSVKLERIQGLTSLEVNLYPPPLAEQLHQELLSVIRSRKPFYKKRVLVFKACSTEIYQWTVPFYSSTGQLEGLVGGWFDGAEFRKWDLP</sequence>
<dbReference type="Pfam" id="PF00497">
    <property type="entry name" value="SBP_bac_3"/>
    <property type="match status" value="2"/>
</dbReference>
<keyword evidence="2" id="KW-0732">Signal</keyword>
<dbReference type="EMBL" id="NQKI01000005">
    <property type="protein sequence ID" value="OZY60588.1"/>
    <property type="molecule type" value="Genomic_DNA"/>
</dbReference>
<dbReference type="Gene3D" id="3.30.450.20">
    <property type="entry name" value="PAS domain"/>
    <property type="match status" value="1"/>
</dbReference>
<proteinExistence type="inferred from homology"/>
<dbReference type="OrthoDB" id="9797243at2"/>
<dbReference type="SUPFAM" id="SSF55785">
    <property type="entry name" value="PYP-like sensor domain (PAS domain)"/>
    <property type="match status" value="1"/>
</dbReference>
<feature type="domain" description="Solute-binding protein family 3/N-terminal" evidence="6">
    <location>
        <begin position="62"/>
        <end position="281"/>
    </location>
</feature>
<keyword evidence="5" id="KW-1133">Transmembrane helix</keyword>
<keyword evidence="5" id="KW-0472">Membrane</keyword>
<accession>A0A266NDJ0</accession>
<evidence type="ECO:0000256" key="1">
    <source>
        <dbReference type="ARBA" id="ARBA00010333"/>
    </source>
</evidence>
<evidence type="ECO:0000313" key="7">
    <source>
        <dbReference type="EMBL" id="OZY60588.1"/>
    </source>
</evidence>
<dbReference type="SMART" id="SM00062">
    <property type="entry name" value="PBPb"/>
    <property type="match status" value="2"/>
</dbReference>
<dbReference type="InterPro" id="IPR049870">
    <property type="entry name" value="BvgS-like_periplasmic1"/>
</dbReference>
<keyword evidence="5" id="KW-0812">Transmembrane</keyword>
<dbReference type="CDD" id="cd13707">
    <property type="entry name" value="PBP2_BvgS_D2"/>
    <property type="match status" value="1"/>
</dbReference>
<evidence type="ECO:0000256" key="4">
    <source>
        <dbReference type="ARBA" id="ARBA00022777"/>
    </source>
</evidence>
<name>A0A266NDJ0_9PSED</name>
<dbReference type="InterPro" id="IPR049871">
    <property type="entry name" value="BvgS-like_periplasmic2"/>
</dbReference>
<dbReference type="GO" id="GO:0016301">
    <property type="term" value="F:kinase activity"/>
    <property type="evidence" value="ECO:0007669"/>
    <property type="project" value="UniProtKB-KW"/>
</dbReference>
<dbReference type="Gene3D" id="3.40.190.10">
    <property type="entry name" value="Periplasmic binding protein-like II"/>
    <property type="match status" value="4"/>
</dbReference>
<feature type="domain" description="Solute-binding protein family 3/N-terminal" evidence="6">
    <location>
        <begin position="306"/>
        <end position="522"/>
    </location>
</feature>
<dbReference type="RefSeq" id="WP_094992471.1">
    <property type="nucleotide sequence ID" value="NZ_NQKI01000005.1"/>
</dbReference>
<dbReference type="CDD" id="cd13705">
    <property type="entry name" value="PBP2_BvgS_D1"/>
    <property type="match status" value="1"/>
</dbReference>